<dbReference type="EnsemblMetazoa" id="HelroT193801">
    <property type="protein sequence ID" value="HelroP193801"/>
    <property type="gene ID" value="HelroG193801"/>
</dbReference>
<dbReference type="InterPro" id="IPR045153">
    <property type="entry name" value="Est1/Ebs1-like"/>
</dbReference>
<dbReference type="PANTHER" id="PTHR15696">
    <property type="entry name" value="SMG-7 SUPPRESSOR WITH MORPHOLOGICAL EFFECT ON GENITALIA PROTEIN 7"/>
    <property type="match status" value="1"/>
</dbReference>
<dbReference type="InterPro" id="IPR018834">
    <property type="entry name" value="DNA/RNA-bd_Est1-type"/>
</dbReference>
<dbReference type="EMBL" id="AMQM01007117">
    <property type="status" value="NOT_ANNOTATED_CDS"/>
    <property type="molecule type" value="Genomic_DNA"/>
</dbReference>
<dbReference type="CTD" id="20212779"/>
<keyword evidence="12" id="KW-1185">Reference proteome</keyword>
<reference evidence="11" key="3">
    <citation type="submission" date="2015-06" db="UniProtKB">
        <authorList>
            <consortium name="EnsemblMetazoa"/>
        </authorList>
    </citation>
    <scope>IDENTIFICATION</scope>
</reference>
<evidence type="ECO:0000313" key="10">
    <source>
        <dbReference type="EMBL" id="ESN94819.1"/>
    </source>
</evidence>
<feature type="domain" description="PIN" evidence="9">
    <location>
        <begin position="705"/>
        <end position="791"/>
    </location>
</feature>
<feature type="compositionally biased region" description="Basic residues" evidence="6">
    <location>
        <begin position="266"/>
        <end position="290"/>
    </location>
</feature>
<dbReference type="OMA" id="GICLDNP"/>
<reference evidence="10 12" key="2">
    <citation type="journal article" date="2013" name="Nature">
        <title>Insights into bilaterian evolution from three spiralian genomes.</title>
        <authorList>
            <person name="Simakov O."/>
            <person name="Marletaz F."/>
            <person name="Cho S.J."/>
            <person name="Edsinger-Gonzales E."/>
            <person name="Havlak P."/>
            <person name="Hellsten U."/>
            <person name="Kuo D.H."/>
            <person name="Larsson T."/>
            <person name="Lv J."/>
            <person name="Arendt D."/>
            <person name="Savage R."/>
            <person name="Osoegawa K."/>
            <person name="de Jong P."/>
            <person name="Grimwood J."/>
            <person name="Chapman J.A."/>
            <person name="Shapiro H."/>
            <person name="Aerts A."/>
            <person name="Otillar R.P."/>
            <person name="Terry A.Y."/>
            <person name="Boore J.L."/>
            <person name="Grigoriev I.V."/>
            <person name="Lindberg D.R."/>
            <person name="Seaver E.C."/>
            <person name="Weisblat D.A."/>
            <person name="Putnam N.H."/>
            <person name="Rokhsar D.S."/>
        </authorList>
    </citation>
    <scope>NUCLEOTIDE SEQUENCE</scope>
</reference>
<dbReference type="GeneID" id="20212779"/>
<dbReference type="GO" id="GO:0005737">
    <property type="term" value="C:cytoplasm"/>
    <property type="evidence" value="ECO:0007669"/>
    <property type="project" value="UniProtKB-SubCell"/>
</dbReference>
<dbReference type="CDD" id="cd09884">
    <property type="entry name" value="PIN_Smg5-like"/>
    <property type="match status" value="1"/>
</dbReference>
<evidence type="ECO:0000313" key="12">
    <source>
        <dbReference type="Proteomes" id="UP000015101"/>
    </source>
</evidence>
<feature type="region of interest" description="Disordered" evidence="6">
    <location>
        <begin position="185"/>
        <end position="299"/>
    </location>
</feature>
<name>T1FVD3_HELRO</name>
<dbReference type="OrthoDB" id="5920073at2759"/>
<dbReference type="Pfam" id="PF10374">
    <property type="entry name" value="EST1"/>
    <property type="match status" value="1"/>
</dbReference>
<evidence type="ECO:0008006" key="13">
    <source>
        <dbReference type="Google" id="ProtNLM"/>
    </source>
</evidence>
<evidence type="ECO:0000256" key="2">
    <source>
        <dbReference type="ARBA" id="ARBA00004496"/>
    </source>
</evidence>
<dbReference type="AlphaFoldDB" id="T1FVD3"/>
<proteinExistence type="predicted"/>
<dbReference type="Gene3D" id="3.40.50.1010">
    <property type="entry name" value="5'-nuclease"/>
    <property type="match status" value="1"/>
</dbReference>
<dbReference type="RefSeq" id="XP_009027169.1">
    <property type="nucleotide sequence ID" value="XM_009028921.1"/>
</dbReference>
<feature type="domain" description="Telomerase activating protein Est1-like N-terminal" evidence="8">
    <location>
        <begin position="28"/>
        <end position="110"/>
    </location>
</feature>
<evidence type="ECO:0000256" key="4">
    <source>
        <dbReference type="ARBA" id="ARBA00023161"/>
    </source>
</evidence>
<dbReference type="GO" id="GO:0070034">
    <property type="term" value="F:telomerase RNA binding"/>
    <property type="evidence" value="ECO:0000318"/>
    <property type="project" value="GO_Central"/>
</dbReference>
<protein>
    <recommendedName>
        <fullName evidence="13">PIN domain-containing protein</fullName>
    </recommendedName>
</protein>
<evidence type="ECO:0000259" key="9">
    <source>
        <dbReference type="Pfam" id="PF13638"/>
    </source>
</evidence>
<dbReference type="GO" id="GO:0005697">
    <property type="term" value="C:telomerase holoenzyme complex"/>
    <property type="evidence" value="ECO:0000318"/>
    <property type="project" value="GO_Central"/>
</dbReference>
<feature type="compositionally biased region" description="Low complexity" evidence="6">
    <location>
        <begin position="185"/>
        <end position="206"/>
    </location>
</feature>
<dbReference type="Pfam" id="PF10373">
    <property type="entry name" value="EST1_DNA_bind"/>
    <property type="match status" value="1"/>
</dbReference>
<evidence type="ECO:0000256" key="3">
    <source>
        <dbReference type="ARBA" id="ARBA00022490"/>
    </source>
</evidence>
<keyword evidence="3" id="KW-0963">Cytoplasm</keyword>
<feature type="region of interest" description="Disordered" evidence="6">
    <location>
        <begin position="374"/>
        <end position="400"/>
    </location>
</feature>
<organism evidence="11 12">
    <name type="scientific">Helobdella robusta</name>
    <name type="common">Californian leech</name>
    <dbReference type="NCBI Taxonomy" id="6412"/>
    <lineage>
        <taxon>Eukaryota</taxon>
        <taxon>Metazoa</taxon>
        <taxon>Spiralia</taxon>
        <taxon>Lophotrochozoa</taxon>
        <taxon>Annelida</taxon>
        <taxon>Clitellata</taxon>
        <taxon>Hirudinea</taxon>
        <taxon>Rhynchobdellida</taxon>
        <taxon>Glossiphoniidae</taxon>
        <taxon>Helobdella</taxon>
    </lineage>
</organism>
<feature type="compositionally biased region" description="Low complexity" evidence="6">
    <location>
        <begin position="822"/>
        <end position="838"/>
    </location>
</feature>
<sequence>MRMISKLKRLQEYCEKLMFTWPIEYGKKVEEVLWRKGFYEVIQLVRANVKELSTDVNIEKAFHSHLLSAIGYYNHLLLKICQTFNLQLDNINLFSWPSNKTRYQHDMDKNRCSKRSAQHYYHMAITIMPSSGLPYNQLGTLAGNDVDESLTAAYYYLRCVVSPLSFDGSHSNLIRLFQLNNNNKINNNNNNNNNNNTSNNKNNKNNHGYRLPWKSDDDDNNGCNTKNDDDGGGGILEEVKPKEDREIPGDKNRPLVKDYKSVKDYGRKKKASKMCRNKYTSVRKRKKGRHSSSSSSSNNYDVIINLYNNNNNNFQNNNSVSRQQLQQQQQQLNYPFLVNSYNTAATGINDISNSWLEDITILLGRKMMMTTTKCDNDNDDDDDVYSNNKNGAGGGGDDDDVLLSKHVPIPPGFEESLELRHIQEISQKLATFDIDTDTDVNQTDIAESDEEKIKEDDSQSKLKKNRNEFLLASLSRNGLLLSVKVLCDWLAVNPVIVATCAKISSSIWFRLATLLNLLPSETDITSSATYVSSNAFFKRIVDTELSQLAKTHQEISEKPTSYLYLPLIENKHLREFPPLKKAYSFIDMKSTIFLNSIQQVVLRICRMRHFGRQMSTLKELKFTFNSETGMYHSRNFQDGDDDEDEKVFNMNINSSQNDPNLIEKKMLDMEAKRNQLMRDMAQLRLQSEVDKLQGSLVQSYPPYLVADVTSLCDGWHLIKQMSLSGRFIVIIPLAVIDQLDVMKKDSVKARNAIRWMEFELKKGGRYLRVQKQHETLLQSTSTPRRGKDDKVTWRHIKVIDCCEFILKNNAKSIGKDDDNGEANKSNNNSNNNGNDNNKIGQEDDDDDNIEDLKVKLVAPSSSSQATSSSSPIVCLLSSSFSVHSKELNYSLKDALTRAINKDFTSNVSITFTSAGKNLTAVIIRRLIIKITVIIITIKIASKRNTVRRLGNKLETILIFFSVQ</sequence>
<dbReference type="Proteomes" id="UP000015101">
    <property type="component" value="Unassembled WGS sequence"/>
</dbReference>
<dbReference type="Pfam" id="PF13638">
    <property type="entry name" value="PIN_4"/>
    <property type="match status" value="1"/>
</dbReference>
<evidence type="ECO:0000256" key="1">
    <source>
        <dbReference type="ARBA" id="ARBA00004123"/>
    </source>
</evidence>
<accession>T1FVD3</accession>
<dbReference type="InParanoid" id="T1FVD3"/>
<dbReference type="GO" id="GO:0042162">
    <property type="term" value="F:telomeric DNA binding"/>
    <property type="evidence" value="ECO:0000318"/>
    <property type="project" value="GO_Central"/>
</dbReference>
<evidence type="ECO:0000259" key="7">
    <source>
        <dbReference type="Pfam" id="PF10373"/>
    </source>
</evidence>
<reference evidence="12" key="1">
    <citation type="submission" date="2012-12" db="EMBL/GenBank/DDBJ databases">
        <authorList>
            <person name="Hellsten U."/>
            <person name="Grimwood J."/>
            <person name="Chapman J.A."/>
            <person name="Shapiro H."/>
            <person name="Aerts A."/>
            <person name="Otillar R.P."/>
            <person name="Terry A.Y."/>
            <person name="Boore J.L."/>
            <person name="Simakov O."/>
            <person name="Marletaz F."/>
            <person name="Cho S.-J."/>
            <person name="Edsinger-Gonzales E."/>
            <person name="Havlak P."/>
            <person name="Kuo D.-H."/>
            <person name="Larsson T."/>
            <person name="Lv J."/>
            <person name="Arendt D."/>
            <person name="Savage R."/>
            <person name="Osoegawa K."/>
            <person name="de Jong P."/>
            <person name="Lindberg D.R."/>
            <person name="Seaver E.C."/>
            <person name="Weisblat D.A."/>
            <person name="Putnam N.H."/>
            <person name="Grigoriev I.V."/>
            <person name="Rokhsar D.S."/>
        </authorList>
    </citation>
    <scope>NUCLEOTIDE SEQUENCE</scope>
</reference>
<evidence type="ECO:0000313" key="11">
    <source>
        <dbReference type="EnsemblMetazoa" id="HelroP193801"/>
    </source>
</evidence>
<dbReference type="GO" id="GO:0000184">
    <property type="term" value="P:nuclear-transcribed mRNA catabolic process, nonsense-mediated decay"/>
    <property type="evidence" value="ECO:0000318"/>
    <property type="project" value="GO_Central"/>
</dbReference>
<feature type="compositionally biased region" description="Basic and acidic residues" evidence="6">
    <location>
        <begin position="237"/>
        <end position="265"/>
    </location>
</feature>
<dbReference type="SUPFAM" id="SSF48452">
    <property type="entry name" value="TPR-like"/>
    <property type="match status" value="1"/>
</dbReference>
<dbReference type="InterPro" id="IPR011990">
    <property type="entry name" value="TPR-like_helical_dom_sf"/>
</dbReference>
<dbReference type="eggNOG" id="KOG2162">
    <property type="taxonomic scope" value="Eukaryota"/>
</dbReference>
<dbReference type="PANTHER" id="PTHR15696:SF7">
    <property type="entry name" value="NONSENSE-MEDIATED MRNA DECAY FACTOR"/>
    <property type="match status" value="1"/>
</dbReference>
<evidence type="ECO:0000256" key="6">
    <source>
        <dbReference type="SAM" id="MobiDB-lite"/>
    </source>
</evidence>
<gene>
    <name evidence="11" type="primary">20212779</name>
    <name evidence="10" type="ORF">HELRODRAFT_193801</name>
</gene>
<evidence type="ECO:0000256" key="5">
    <source>
        <dbReference type="ARBA" id="ARBA00023242"/>
    </source>
</evidence>
<feature type="region of interest" description="Disordered" evidence="6">
    <location>
        <begin position="815"/>
        <end position="844"/>
    </location>
</feature>
<keyword evidence="4" id="KW-0866">Nonsense-mediated mRNA decay</keyword>
<keyword evidence="5" id="KW-0539">Nucleus</keyword>
<dbReference type="InterPro" id="IPR019458">
    <property type="entry name" value="Est1-like_N"/>
</dbReference>
<dbReference type="FunFam" id="3.40.50.1010:FF:000197">
    <property type="match status" value="1"/>
</dbReference>
<dbReference type="KEGG" id="hro:HELRODRAFT_193801"/>
<dbReference type="EMBL" id="KB097563">
    <property type="protein sequence ID" value="ESN94819.1"/>
    <property type="molecule type" value="Genomic_DNA"/>
</dbReference>
<dbReference type="HOGENOM" id="CLU_011872_0_0_1"/>
<dbReference type="FunCoup" id="T1FVD3">
    <property type="interactions" value="1149"/>
</dbReference>
<comment type="subcellular location">
    <subcellularLocation>
        <location evidence="2">Cytoplasm</location>
    </subcellularLocation>
    <subcellularLocation>
        <location evidence="1">Nucleus</location>
    </subcellularLocation>
</comment>
<dbReference type="STRING" id="6412.T1FVD3"/>
<evidence type="ECO:0000259" key="8">
    <source>
        <dbReference type="Pfam" id="PF10374"/>
    </source>
</evidence>
<dbReference type="InterPro" id="IPR002716">
    <property type="entry name" value="PIN_dom"/>
</dbReference>
<dbReference type="Gene3D" id="1.25.40.10">
    <property type="entry name" value="Tetratricopeptide repeat domain"/>
    <property type="match status" value="1"/>
</dbReference>
<feature type="domain" description="DNA/RNA-binding" evidence="7">
    <location>
        <begin position="117"/>
        <end position="256"/>
    </location>
</feature>